<dbReference type="Proteomes" id="UP000823388">
    <property type="component" value="Chromosome 4N"/>
</dbReference>
<name>A0A8T0T555_PANVG</name>
<organism evidence="1 2">
    <name type="scientific">Panicum virgatum</name>
    <name type="common">Blackwell switchgrass</name>
    <dbReference type="NCBI Taxonomy" id="38727"/>
    <lineage>
        <taxon>Eukaryota</taxon>
        <taxon>Viridiplantae</taxon>
        <taxon>Streptophyta</taxon>
        <taxon>Embryophyta</taxon>
        <taxon>Tracheophyta</taxon>
        <taxon>Spermatophyta</taxon>
        <taxon>Magnoliopsida</taxon>
        <taxon>Liliopsida</taxon>
        <taxon>Poales</taxon>
        <taxon>Poaceae</taxon>
        <taxon>PACMAD clade</taxon>
        <taxon>Panicoideae</taxon>
        <taxon>Panicodae</taxon>
        <taxon>Paniceae</taxon>
        <taxon>Panicinae</taxon>
        <taxon>Panicum</taxon>
        <taxon>Panicum sect. Hiantes</taxon>
    </lineage>
</organism>
<evidence type="ECO:0000313" key="1">
    <source>
        <dbReference type="EMBL" id="KAG2604443.1"/>
    </source>
</evidence>
<protein>
    <submittedName>
        <fullName evidence="1">Uncharacterized protein</fullName>
    </submittedName>
</protein>
<accession>A0A8T0T555</accession>
<reference evidence="1" key="1">
    <citation type="submission" date="2020-05" db="EMBL/GenBank/DDBJ databases">
        <title>WGS assembly of Panicum virgatum.</title>
        <authorList>
            <person name="Lovell J.T."/>
            <person name="Jenkins J."/>
            <person name="Shu S."/>
            <person name="Juenger T.E."/>
            <person name="Schmutz J."/>
        </authorList>
    </citation>
    <scope>NUCLEOTIDE SEQUENCE</scope>
    <source>
        <strain evidence="1">AP13</strain>
    </source>
</reference>
<gene>
    <name evidence="1" type="ORF">PVAP13_4NG063305</name>
</gene>
<keyword evidence="2" id="KW-1185">Reference proteome</keyword>
<proteinExistence type="predicted"/>
<evidence type="ECO:0000313" key="2">
    <source>
        <dbReference type="Proteomes" id="UP000823388"/>
    </source>
</evidence>
<dbReference type="EMBL" id="CM029044">
    <property type="protein sequence ID" value="KAG2604443.1"/>
    <property type="molecule type" value="Genomic_DNA"/>
</dbReference>
<sequence>MRLRLEGHFLEQKEQGTRAAIGTPALRSCSFLPRVGVAKKKPRKQEMPGGWRGSERKVEKWCDLRGATLVLVVSGNSEDIFVPVSDEMRPGFQLSSPWRVQIFVRGGSGCVACVAARPLVCLQLRCASGRRHAARVMWLRSWMAIRL</sequence>
<comment type="caution">
    <text evidence="1">The sequence shown here is derived from an EMBL/GenBank/DDBJ whole genome shotgun (WGS) entry which is preliminary data.</text>
</comment>
<dbReference type="AlphaFoldDB" id="A0A8T0T555"/>